<sequence>MLRISIGDGRNPRLWRFVGRRDDVLVLSNGEKFNPVDMEGVVTGHPRVRGALNVGTGRFQAALVIEPMEPLGEGTTTTAASDFIDALWPTIERANAVGPTHGRIFRPKVVVAGPDKAFIRAGKGTVIRGRTTRLFEDEVDALFRVEEDAGVVAVSVDSLESVTAFVRQCVAGLFPSSTTLSDDDDFFALGLDSLQTLELMKMLRRGLASHLESVQGAVSDPITTRSVYAHPTINQLAGYLFKAVSSGMPGTVADEDEDNDNKETLRVKAMQDLVAKYTAGLPNVNARRPASLTVAIFGTTGSLGTHLLGVFPNDAAVKKIYCLNRSDDARARQQAAFEARGKAYDLASKAEFLAVSMGDAHFGVGKDVFRRLQASVDVFVHSAWKVDFHHGLASFADTHIRGVRHLVDFALASERQPHLFYVSSLSSVGRWPAVRPGAVTEDYLSNYRLALDMGYGESKHVAEKILEAATVRSGVHATILRVGQIAGPLADDGGQWNPAEWLPSLVKSSLALGCLPSSMNTVEWIPVDTLAGIMRDLVQHDYAERAAGVYNLVNPRAGSCDELVGVVKKHWDVAGTPVEVVLFPAWLEALRSASASSPASATAADLDNIPALKIVDFYEGLAAEAALPESERITYEKSRGRKHSKTMAELGPIDGAAMATWLKQWGL</sequence>
<dbReference type="PANTHER" id="PTHR43439">
    <property type="entry name" value="PHENYLACETATE-COENZYME A LIGASE"/>
    <property type="match status" value="1"/>
</dbReference>
<protein>
    <recommendedName>
        <fullName evidence="3">Carrier domain-containing protein</fullName>
    </recommendedName>
</protein>
<keyword evidence="2" id="KW-0597">Phosphoprotein</keyword>
<accession>A0ABP0BBM0</accession>
<dbReference type="SUPFAM" id="SSF51735">
    <property type="entry name" value="NAD(P)-binding Rossmann-fold domains"/>
    <property type="match status" value="1"/>
</dbReference>
<dbReference type="Gene3D" id="1.10.1200.10">
    <property type="entry name" value="ACP-like"/>
    <property type="match status" value="1"/>
</dbReference>
<dbReference type="Proteomes" id="UP001642405">
    <property type="component" value="Unassembled WGS sequence"/>
</dbReference>
<dbReference type="InterPro" id="IPR013120">
    <property type="entry name" value="FAR_NAD-bd"/>
</dbReference>
<dbReference type="InterPro" id="IPR020806">
    <property type="entry name" value="PKS_PP-bd"/>
</dbReference>
<dbReference type="InterPro" id="IPR036736">
    <property type="entry name" value="ACP-like_sf"/>
</dbReference>
<dbReference type="EMBL" id="CAWUHB010000012">
    <property type="protein sequence ID" value="CAK7216988.1"/>
    <property type="molecule type" value="Genomic_DNA"/>
</dbReference>
<evidence type="ECO:0000259" key="3">
    <source>
        <dbReference type="PROSITE" id="PS50075"/>
    </source>
</evidence>
<dbReference type="InterPro" id="IPR009081">
    <property type="entry name" value="PP-bd_ACP"/>
</dbReference>
<dbReference type="Pfam" id="PF23562">
    <property type="entry name" value="AMP-binding_C_3"/>
    <property type="match status" value="1"/>
</dbReference>
<dbReference type="SUPFAM" id="SSF56801">
    <property type="entry name" value="Acetyl-CoA synthetase-like"/>
    <property type="match status" value="1"/>
</dbReference>
<evidence type="ECO:0000313" key="5">
    <source>
        <dbReference type="Proteomes" id="UP001642405"/>
    </source>
</evidence>
<organism evidence="4 5">
    <name type="scientific">Sporothrix curviconia</name>
    <dbReference type="NCBI Taxonomy" id="1260050"/>
    <lineage>
        <taxon>Eukaryota</taxon>
        <taxon>Fungi</taxon>
        <taxon>Dikarya</taxon>
        <taxon>Ascomycota</taxon>
        <taxon>Pezizomycotina</taxon>
        <taxon>Sordariomycetes</taxon>
        <taxon>Sordariomycetidae</taxon>
        <taxon>Ophiostomatales</taxon>
        <taxon>Ophiostomataceae</taxon>
        <taxon>Sporothrix</taxon>
    </lineage>
</organism>
<gene>
    <name evidence="4" type="ORF">SCUCBS95973_002999</name>
</gene>
<name>A0ABP0BBM0_9PEZI</name>
<dbReference type="PROSITE" id="PS50075">
    <property type="entry name" value="CARRIER"/>
    <property type="match status" value="1"/>
</dbReference>
<comment type="caution">
    <text evidence="4">The sequence shown here is derived from an EMBL/GenBank/DDBJ whole genome shotgun (WGS) entry which is preliminary data.</text>
</comment>
<evidence type="ECO:0000256" key="2">
    <source>
        <dbReference type="ARBA" id="ARBA00022553"/>
    </source>
</evidence>
<evidence type="ECO:0000313" key="4">
    <source>
        <dbReference type="EMBL" id="CAK7216988.1"/>
    </source>
</evidence>
<dbReference type="InterPro" id="IPR051414">
    <property type="entry name" value="Adenylate-forming_Reductase"/>
</dbReference>
<reference evidence="4 5" key="1">
    <citation type="submission" date="2024-01" db="EMBL/GenBank/DDBJ databases">
        <authorList>
            <person name="Allen C."/>
            <person name="Tagirdzhanova G."/>
        </authorList>
    </citation>
    <scope>NUCLEOTIDE SEQUENCE [LARGE SCALE GENOMIC DNA]</scope>
</reference>
<dbReference type="SMART" id="SM00823">
    <property type="entry name" value="PKS_PP"/>
    <property type="match status" value="1"/>
</dbReference>
<dbReference type="SUPFAM" id="SSF47336">
    <property type="entry name" value="ACP-like"/>
    <property type="match status" value="1"/>
</dbReference>
<dbReference type="Pfam" id="PF00550">
    <property type="entry name" value="PP-binding"/>
    <property type="match status" value="1"/>
</dbReference>
<dbReference type="PANTHER" id="PTHR43439:SF2">
    <property type="entry name" value="ENZYME, PUTATIVE (JCVI)-RELATED"/>
    <property type="match status" value="1"/>
</dbReference>
<keyword evidence="5" id="KW-1185">Reference proteome</keyword>
<keyword evidence="1" id="KW-0596">Phosphopantetheine</keyword>
<feature type="domain" description="Carrier" evidence="3">
    <location>
        <begin position="157"/>
        <end position="244"/>
    </location>
</feature>
<dbReference type="Gene3D" id="3.40.50.720">
    <property type="entry name" value="NAD(P)-binding Rossmann-like Domain"/>
    <property type="match status" value="1"/>
</dbReference>
<dbReference type="InterPro" id="IPR036291">
    <property type="entry name" value="NAD(P)-bd_dom_sf"/>
</dbReference>
<evidence type="ECO:0000256" key="1">
    <source>
        <dbReference type="ARBA" id="ARBA00022450"/>
    </source>
</evidence>
<dbReference type="Pfam" id="PF07993">
    <property type="entry name" value="NAD_binding_4"/>
    <property type="match status" value="1"/>
</dbReference>
<proteinExistence type="predicted"/>